<dbReference type="SUPFAM" id="SSF56112">
    <property type="entry name" value="Protein kinase-like (PK-like)"/>
    <property type="match status" value="1"/>
</dbReference>
<name>A0A1G2F9B6_9BACT</name>
<sequence length="326" mass="37785">MDGISKILNQNFINELFEKKKLLYFPELKNQNIEKVEIERINPDWAKENILAKYKIVFDNGQIKILRGTAAQNGSKENCWRIMKFLERRAFAIPRPIDYLSKINFLLYGEVTGRPLSSIITEKENQTDKLLKKAAAWLSELHALKHQKENLHPAVMTDTNGYMLAFEKMTELFPALKNVKPSETKIKLIGEISAERKTLIHGDFYPNNIISGATAKIYVIDFDRSGLGPALTDLAAQIFWFKSYCQRKIATDFEKIFLISYCERRGLEYLKTAKELNRFLARICLDQAVYFINICLKGWEFFQTAEKNQSEKKIKNLLNLAKSYFG</sequence>
<dbReference type="InterPro" id="IPR011009">
    <property type="entry name" value="Kinase-like_dom_sf"/>
</dbReference>
<dbReference type="Pfam" id="PF01636">
    <property type="entry name" value="APH"/>
    <property type="match status" value="1"/>
</dbReference>
<evidence type="ECO:0000313" key="3">
    <source>
        <dbReference type="Proteomes" id="UP000177725"/>
    </source>
</evidence>
<evidence type="ECO:0000313" key="2">
    <source>
        <dbReference type="EMBL" id="OGZ34666.1"/>
    </source>
</evidence>
<evidence type="ECO:0000259" key="1">
    <source>
        <dbReference type="Pfam" id="PF01636"/>
    </source>
</evidence>
<proteinExistence type="predicted"/>
<organism evidence="2 3">
    <name type="scientific">Candidatus Portnoybacteria bacterium RBG_13_41_18</name>
    <dbReference type="NCBI Taxonomy" id="1801991"/>
    <lineage>
        <taxon>Bacteria</taxon>
        <taxon>Candidatus Portnoyibacteriota</taxon>
    </lineage>
</organism>
<dbReference type="EMBL" id="MHMV01000015">
    <property type="protein sequence ID" value="OGZ34666.1"/>
    <property type="molecule type" value="Genomic_DNA"/>
</dbReference>
<accession>A0A1G2F9B6</accession>
<reference evidence="2 3" key="1">
    <citation type="journal article" date="2016" name="Nat. Commun.">
        <title>Thousands of microbial genomes shed light on interconnected biogeochemical processes in an aquifer system.</title>
        <authorList>
            <person name="Anantharaman K."/>
            <person name="Brown C.T."/>
            <person name="Hug L.A."/>
            <person name="Sharon I."/>
            <person name="Castelle C.J."/>
            <person name="Probst A.J."/>
            <person name="Thomas B.C."/>
            <person name="Singh A."/>
            <person name="Wilkins M.J."/>
            <person name="Karaoz U."/>
            <person name="Brodie E.L."/>
            <person name="Williams K.H."/>
            <person name="Hubbard S.S."/>
            <person name="Banfield J.F."/>
        </authorList>
    </citation>
    <scope>NUCLEOTIDE SEQUENCE [LARGE SCALE GENOMIC DNA]</scope>
</reference>
<feature type="domain" description="Aminoglycoside phosphotransferase" evidence="1">
    <location>
        <begin position="81"/>
        <end position="240"/>
    </location>
</feature>
<gene>
    <name evidence="2" type="ORF">A2174_02550</name>
</gene>
<dbReference type="Proteomes" id="UP000177725">
    <property type="component" value="Unassembled WGS sequence"/>
</dbReference>
<dbReference type="Gene3D" id="3.90.1200.10">
    <property type="match status" value="1"/>
</dbReference>
<comment type="caution">
    <text evidence="2">The sequence shown here is derived from an EMBL/GenBank/DDBJ whole genome shotgun (WGS) entry which is preliminary data.</text>
</comment>
<dbReference type="AlphaFoldDB" id="A0A1G2F9B6"/>
<dbReference type="InterPro" id="IPR002575">
    <property type="entry name" value="Aminoglycoside_PTrfase"/>
</dbReference>
<protein>
    <recommendedName>
        <fullName evidence="1">Aminoglycoside phosphotransferase domain-containing protein</fullName>
    </recommendedName>
</protein>